<evidence type="ECO:0008006" key="5">
    <source>
        <dbReference type="Google" id="ProtNLM"/>
    </source>
</evidence>
<keyword evidence="4" id="KW-1185">Reference proteome</keyword>
<evidence type="ECO:0000256" key="2">
    <source>
        <dbReference type="SAM" id="SignalP"/>
    </source>
</evidence>
<dbReference type="InterPro" id="IPR006311">
    <property type="entry name" value="TAT_signal"/>
</dbReference>
<evidence type="ECO:0000256" key="1">
    <source>
        <dbReference type="ARBA" id="ARBA00006987"/>
    </source>
</evidence>
<proteinExistence type="inferred from homology"/>
<dbReference type="PANTHER" id="PTHR42928">
    <property type="entry name" value="TRICARBOXYLATE-BINDING PROTEIN"/>
    <property type="match status" value="1"/>
</dbReference>
<dbReference type="Proteomes" id="UP000727654">
    <property type="component" value="Unassembled WGS sequence"/>
</dbReference>
<dbReference type="RefSeq" id="WP_224078698.1">
    <property type="nucleotide sequence ID" value="NZ_CAJZAI010000002.1"/>
</dbReference>
<dbReference type="Gene3D" id="3.40.190.150">
    <property type="entry name" value="Bordetella uptake gene, domain 1"/>
    <property type="match status" value="1"/>
</dbReference>
<name>A0ABM8WL61_9BURK</name>
<organism evidence="3 4">
    <name type="scientific">Cupriavidus laharis</name>
    <dbReference type="NCBI Taxonomy" id="151654"/>
    <lineage>
        <taxon>Bacteria</taxon>
        <taxon>Pseudomonadati</taxon>
        <taxon>Pseudomonadota</taxon>
        <taxon>Betaproteobacteria</taxon>
        <taxon>Burkholderiales</taxon>
        <taxon>Burkholderiaceae</taxon>
        <taxon>Cupriavidus</taxon>
    </lineage>
</organism>
<dbReference type="InterPro" id="IPR005064">
    <property type="entry name" value="BUG"/>
</dbReference>
<feature type="signal peptide" evidence="2">
    <location>
        <begin position="1"/>
        <end position="32"/>
    </location>
</feature>
<protein>
    <recommendedName>
        <fullName evidence="5">Tripartite tricarboxylate transporter substrate binding protein</fullName>
    </recommendedName>
</protein>
<dbReference type="PIRSF" id="PIRSF017082">
    <property type="entry name" value="YflP"/>
    <property type="match status" value="1"/>
</dbReference>
<sequence>MYSTPNLMRRTMLRLLTVAAASASLTSTFAMAQSGKPVRLILPISAGSGVDTIARAAAPALGKALGQPVVIENLPGAGGISGASAVVKASPDGTTLGLVSNNHVINPSVFKSTPFDAIKDVTPISVLGATPLVLVVNSKIPAKNVKELVALMKAKPDSFNLASSGNGTIIHLAGEMFLSEAGVKAHHVPYKGTGPMITDLLGGQVDLGVVALNAVQPYLKSGQLRAIGLGGDVRSPAAPDIPTIAEQGLPRYNVEGWFAVIGPAGMKPADVKRVHDAFATAFTSPEVVEAMKQQATSVKPSTPEEAAKYFRSEADRYARLVKKANVSLE</sequence>
<dbReference type="CDD" id="cd13578">
    <property type="entry name" value="PBP2_Bug27"/>
    <property type="match status" value="1"/>
</dbReference>
<dbReference type="SUPFAM" id="SSF53850">
    <property type="entry name" value="Periplasmic binding protein-like II"/>
    <property type="match status" value="1"/>
</dbReference>
<dbReference type="Pfam" id="PF03401">
    <property type="entry name" value="TctC"/>
    <property type="match status" value="1"/>
</dbReference>
<keyword evidence="2" id="KW-0732">Signal</keyword>
<comment type="similarity">
    <text evidence="1">Belongs to the UPF0065 (bug) family.</text>
</comment>
<dbReference type="PROSITE" id="PS51318">
    <property type="entry name" value="TAT"/>
    <property type="match status" value="1"/>
</dbReference>
<feature type="chain" id="PRO_5046490242" description="Tripartite tricarboxylate transporter substrate binding protein" evidence="2">
    <location>
        <begin position="33"/>
        <end position="329"/>
    </location>
</feature>
<dbReference type="EMBL" id="CAJZAI010000002">
    <property type="protein sequence ID" value="CAG9168112.1"/>
    <property type="molecule type" value="Genomic_DNA"/>
</dbReference>
<accession>A0ABM8WL61</accession>
<gene>
    <name evidence="3" type="ORF">LMG23992_01022</name>
</gene>
<evidence type="ECO:0000313" key="4">
    <source>
        <dbReference type="Proteomes" id="UP000727654"/>
    </source>
</evidence>
<dbReference type="Gene3D" id="3.40.190.10">
    <property type="entry name" value="Periplasmic binding protein-like II"/>
    <property type="match status" value="1"/>
</dbReference>
<evidence type="ECO:0000313" key="3">
    <source>
        <dbReference type="EMBL" id="CAG9168112.1"/>
    </source>
</evidence>
<dbReference type="InterPro" id="IPR042100">
    <property type="entry name" value="Bug_dom1"/>
</dbReference>
<reference evidence="3 4" key="1">
    <citation type="submission" date="2021-08" db="EMBL/GenBank/DDBJ databases">
        <authorList>
            <person name="Peeters C."/>
        </authorList>
    </citation>
    <scope>NUCLEOTIDE SEQUENCE [LARGE SCALE GENOMIC DNA]</scope>
    <source>
        <strain evidence="3 4">LMG 23992</strain>
    </source>
</reference>
<dbReference type="PANTHER" id="PTHR42928:SF5">
    <property type="entry name" value="BLR1237 PROTEIN"/>
    <property type="match status" value="1"/>
</dbReference>
<comment type="caution">
    <text evidence="3">The sequence shown here is derived from an EMBL/GenBank/DDBJ whole genome shotgun (WGS) entry which is preliminary data.</text>
</comment>